<name>A0ABD7V4J3_9ACTN</name>
<feature type="compositionally biased region" description="Low complexity" evidence="1">
    <location>
        <begin position="227"/>
        <end position="238"/>
    </location>
</feature>
<dbReference type="GeneID" id="60750734"/>
<evidence type="ECO:0000313" key="2">
    <source>
        <dbReference type="EMBL" id="VFA89181.1"/>
    </source>
</evidence>
<dbReference type="Proteomes" id="UP000360750">
    <property type="component" value="Unassembled WGS sequence"/>
</dbReference>
<feature type="region of interest" description="Disordered" evidence="1">
    <location>
        <begin position="109"/>
        <end position="259"/>
    </location>
</feature>
<sequence length="315" mass="32253">MHGEGCWSTVVCRPTERAALGLSGDSDWLLQCRLPIGHRGNHATDASTHPRHDRRLWLEWNDFDNRAQSLIERNPCPVPSADGAGGCVYFAGHGGAHFFAPSNGHAPSVMTGAGNRRSPASASPTPPGVAAPTPPPADPAGPPHPRAGSHRLPDSHQPAPPDVPAAERRPNPAGDEPQSTYRGGRRSTGAEAPVAQDRHGRRHRPDATGAEPAPPAEGPGRHGGGHAAPEPAESVVPPQHAAPEPPVVASRVEAPVGSAPVASGVPALENAGEAATPAPASTDGVLFDPARRAAVSEALDEVAAALAKLAAALRD</sequence>
<reference evidence="2 3" key="1">
    <citation type="submission" date="2019-02" db="EMBL/GenBank/DDBJ databases">
        <authorList>
            <consortium name="Pathogen Informatics"/>
        </authorList>
    </citation>
    <scope>NUCLEOTIDE SEQUENCE [LARGE SCALE GENOMIC DNA]</scope>
    <source>
        <strain evidence="2 3">3012STDY6756503</strain>
    </source>
</reference>
<dbReference type="RefSeq" id="WP_131734632.1">
    <property type="nucleotide sequence ID" value="NZ_CAACYD010000007.1"/>
</dbReference>
<protein>
    <submittedName>
        <fullName evidence="2">Uncharacterized protein</fullName>
    </submittedName>
</protein>
<evidence type="ECO:0000256" key="1">
    <source>
        <dbReference type="SAM" id="MobiDB-lite"/>
    </source>
</evidence>
<gene>
    <name evidence="2" type="ORF">NCTC8139_02743</name>
</gene>
<organism evidence="2 3">
    <name type="scientific">Gordonia paraffinivorans</name>
    <dbReference type="NCBI Taxonomy" id="175628"/>
    <lineage>
        <taxon>Bacteria</taxon>
        <taxon>Bacillati</taxon>
        <taxon>Actinomycetota</taxon>
        <taxon>Actinomycetes</taxon>
        <taxon>Mycobacteriales</taxon>
        <taxon>Gordoniaceae</taxon>
        <taxon>Gordonia</taxon>
    </lineage>
</organism>
<comment type="caution">
    <text evidence="2">The sequence shown here is derived from an EMBL/GenBank/DDBJ whole genome shotgun (WGS) entry which is preliminary data.</text>
</comment>
<dbReference type="EMBL" id="CAACYD010000007">
    <property type="protein sequence ID" value="VFA89181.1"/>
    <property type="molecule type" value="Genomic_DNA"/>
</dbReference>
<evidence type="ECO:0000313" key="3">
    <source>
        <dbReference type="Proteomes" id="UP000360750"/>
    </source>
</evidence>
<proteinExistence type="predicted"/>
<accession>A0ABD7V4J3</accession>
<feature type="compositionally biased region" description="Pro residues" evidence="1">
    <location>
        <begin position="124"/>
        <end position="145"/>
    </location>
</feature>
<dbReference type="AlphaFoldDB" id="A0ABD7V4J3"/>